<dbReference type="EMBL" id="JBJUIK010000016">
    <property type="protein sequence ID" value="KAL3499554.1"/>
    <property type="molecule type" value="Genomic_DNA"/>
</dbReference>
<keyword evidence="2" id="KW-0732">Signal</keyword>
<accession>A0ABD2XZC8</accession>
<dbReference type="PANTHER" id="PTHR34961">
    <property type="entry name" value="TRANSMEMBRANE PROTEIN"/>
    <property type="match status" value="1"/>
</dbReference>
<dbReference type="Proteomes" id="UP001630127">
    <property type="component" value="Unassembled WGS sequence"/>
</dbReference>
<evidence type="ECO:0000256" key="2">
    <source>
        <dbReference type="SAM" id="SignalP"/>
    </source>
</evidence>
<organism evidence="3 4">
    <name type="scientific">Cinchona calisaya</name>
    <dbReference type="NCBI Taxonomy" id="153742"/>
    <lineage>
        <taxon>Eukaryota</taxon>
        <taxon>Viridiplantae</taxon>
        <taxon>Streptophyta</taxon>
        <taxon>Embryophyta</taxon>
        <taxon>Tracheophyta</taxon>
        <taxon>Spermatophyta</taxon>
        <taxon>Magnoliopsida</taxon>
        <taxon>eudicotyledons</taxon>
        <taxon>Gunneridae</taxon>
        <taxon>Pentapetalae</taxon>
        <taxon>asterids</taxon>
        <taxon>lamiids</taxon>
        <taxon>Gentianales</taxon>
        <taxon>Rubiaceae</taxon>
        <taxon>Cinchonoideae</taxon>
        <taxon>Cinchoneae</taxon>
        <taxon>Cinchona</taxon>
    </lineage>
</organism>
<feature type="region of interest" description="Disordered" evidence="1">
    <location>
        <begin position="114"/>
        <end position="165"/>
    </location>
</feature>
<feature type="chain" id="PRO_5044870516" evidence="2">
    <location>
        <begin position="19"/>
        <end position="165"/>
    </location>
</feature>
<protein>
    <submittedName>
        <fullName evidence="3">Uncharacterized protein</fullName>
    </submittedName>
</protein>
<evidence type="ECO:0000313" key="4">
    <source>
        <dbReference type="Proteomes" id="UP001630127"/>
    </source>
</evidence>
<dbReference type="PANTHER" id="PTHR34961:SF7">
    <property type="entry name" value="TRANSMEMBRANE PROTEIN"/>
    <property type="match status" value="1"/>
</dbReference>
<sequence length="165" mass="18407">MSLMVVVFLLVLCPSLHACSARRSLGVIDKESVKGLQLHHKNVDPSIAERLRVQESLMVGIDRRTIIPSWNGANTLQEKNSEALGKGNEDDKGYNVILSSLQKVHETSKLKDQKRQARLIMESSSSPANAEETKVDSKENDMGEDIVVMDYAQPHRKPPIHNLEP</sequence>
<feature type="signal peptide" evidence="2">
    <location>
        <begin position="1"/>
        <end position="18"/>
    </location>
</feature>
<dbReference type="AlphaFoldDB" id="A0ABD2XZC8"/>
<dbReference type="InterPro" id="IPR053313">
    <property type="entry name" value="RGF"/>
</dbReference>
<keyword evidence="4" id="KW-1185">Reference proteome</keyword>
<gene>
    <name evidence="3" type="ORF">ACH5RR_038647</name>
</gene>
<name>A0ABD2XZC8_9GENT</name>
<evidence type="ECO:0000256" key="1">
    <source>
        <dbReference type="SAM" id="MobiDB-lite"/>
    </source>
</evidence>
<feature type="compositionally biased region" description="Basic and acidic residues" evidence="1">
    <location>
        <begin position="131"/>
        <end position="141"/>
    </location>
</feature>
<proteinExistence type="predicted"/>
<reference evidence="3 4" key="1">
    <citation type="submission" date="2024-11" db="EMBL/GenBank/DDBJ databases">
        <title>A near-complete genome assembly of Cinchona calisaya.</title>
        <authorList>
            <person name="Lian D.C."/>
            <person name="Zhao X.W."/>
            <person name="Wei L."/>
        </authorList>
    </citation>
    <scope>NUCLEOTIDE SEQUENCE [LARGE SCALE GENOMIC DNA]</scope>
    <source>
        <tissue evidence="3">Nenye</tissue>
    </source>
</reference>
<comment type="caution">
    <text evidence="3">The sequence shown here is derived from an EMBL/GenBank/DDBJ whole genome shotgun (WGS) entry which is preliminary data.</text>
</comment>
<evidence type="ECO:0000313" key="3">
    <source>
        <dbReference type="EMBL" id="KAL3499554.1"/>
    </source>
</evidence>